<evidence type="ECO:0000256" key="1">
    <source>
        <dbReference type="ARBA" id="ARBA00001936"/>
    </source>
</evidence>
<dbReference type="InterPro" id="IPR036291">
    <property type="entry name" value="NAD(P)-bd_dom_sf"/>
</dbReference>
<protein>
    <recommendedName>
        <fullName evidence="7">Malic enzyme</fullName>
    </recommendedName>
</protein>
<keyword evidence="7" id="KW-0560">Oxidoreductase</keyword>
<reference evidence="11" key="1">
    <citation type="submission" date="2014-03" db="EMBL/GenBank/DDBJ databases">
        <authorList>
            <person name="Aksoy S."/>
            <person name="Warren W."/>
            <person name="Wilson R.K."/>
        </authorList>
    </citation>
    <scope>NUCLEOTIDE SEQUENCE [LARGE SCALE GENOMIC DNA]</scope>
    <source>
        <strain evidence="11">IAEA</strain>
    </source>
</reference>
<comment type="cofactor">
    <cofactor evidence="6">
        <name>Mg(2+)</name>
        <dbReference type="ChEBI" id="CHEBI:18420"/>
    </cofactor>
    <cofactor evidence="6">
        <name>Mn(2+)</name>
        <dbReference type="ChEBI" id="CHEBI:29035"/>
    </cofactor>
    <text evidence="6">Divalent metal cations. Prefers magnesium or manganese.</text>
</comment>
<evidence type="ECO:0000256" key="6">
    <source>
        <dbReference type="PIRSR" id="PIRSR000106-3"/>
    </source>
</evidence>
<dbReference type="SUPFAM" id="SSF51735">
    <property type="entry name" value="NAD(P)-binding Rossmann-fold domains"/>
    <property type="match status" value="1"/>
</dbReference>
<dbReference type="GO" id="GO:0006108">
    <property type="term" value="P:malate metabolic process"/>
    <property type="evidence" value="ECO:0007669"/>
    <property type="project" value="TreeGrafter"/>
</dbReference>
<proteinExistence type="inferred from homology"/>
<dbReference type="InterPro" id="IPR015884">
    <property type="entry name" value="Malic_enzyme_CS"/>
</dbReference>
<evidence type="ECO:0000256" key="7">
    <source>
        <dbReference type="RuleBase" id="RU003426"/>
    </source>
</evidence>
<feature type="binding site" evidence="5">
    <location>
        <position position="419"/>
    </location>
    <ligand>
        <name>(S)-malate</name>
        <dbReference type="ChEBI" id="CHEBI:15589"/>
    </ligand>
</feature>
<dbReference type="Proteomes" id="UP000091820">
    <property type="component" value="Unassembled WGS sequence"/>
</dbReference>
<feature type="binding site" evidence="6">
    <location>
        <position position="278"/>
    </location>
    <ligand>
        <name>a divalent metal cation</name>
        <dbReference type="ChEBI" id="CHEBI:60240"/>
    </ligand>
</feature>
<dbReference type="EnsemblMetazoa" id="GBRI015341-RA">
    <property type="protein sequence ID" value="GBRI015341-PA"/>
    <property type="gene ID" value="GBRI015341"/>
</dbReference>
<feature type="binding site" evidence="6">
    <location>
        <position position="254"/>
    </location>
    <ligand>
        <name>a divalent metal cation</name>
        <dbReference type="ChEBI" id="CHEBI:60240"/>
    </ligand>
</feature>
<dbReference type="Pfam" id="PF03949">
    <property type="entry name" value="Malic_M"/>
    <property type="match status" value="1"/>
</dbReference>
<dbReference type="PANTHER" id="PTHR23406">
    <property type="entry name" value="MALIC ENZYME-RELATED"/>
    <property type="match status" value="1"/>
</dbReference>
<dbReference type="InterPro" id="IPR001891">
    <property type="entry name" value="Malic_OxRdtase"/>
</dbReference>
<evidence type="ECO:0000256" key="4">
    <source>
        <dbReference type="PIRSR" id="PIRSR000106-1"/>
    </source>
</evidence>
<dbReference type="SUPFAM" id="SSF53223">
    <property type="entry name" value="Aminoacid dehydrogenase-like, N-terminal domain"/>
    <property type="match status" value="1"/>
</dbReference>
<comment type="cofactor">
    <cofactor evidence="1">
        <name>Mn(2+)</name>
        <dbReference type="ChEBI" id="CHEBI:29035"/>
    </cofactor>
</comment>
<dbReference type="STRING" id="37001.A0A1A9WD91"/>
<dbReference type="Pfam" id="PF00390">
    <property type="entry name" value="malic"/>
    <property type="match status" value="1"/>
</dbReference>
<dbReference type="VEuPathDB" id="VectorBase:GBRI015341"/>
<feature type="domain" description="Malic enzyme N-terminal" evidence="9">
    <location>
        <begin position="88"/>
        <end position="269"/>
    </location>
</feature>
<dbReference type="InterPro" id="IPR012302">
    <property type="entry name" value="Malic_NAD-bd"/>
</dbReference>
<dbReference type="GO" id="GO:0005739">
    <property type="term" value="C:mitochondrion"/>
    <property type="evidence" value="ECO:0007669"/>
    <property type="project" value="TreeGrafter"/>
</dbReference>
<dbReference type="Gene3D" id="3.40.50.720">
    <property type="entry name" value="NAD(P)-binding Rossmann-like Domain"/>
    <property type="match status" value="1"/>
</dbReference>
<feature type="active site" description="Proton acceptor" evidence="4">
    <location>
        <position position="182"/>
    </location>
</feature>
<feature type="domain" description="Malic enzyme NAD-binding" evidence="8">
    <location>
        <begin position="279"/>
        <end position="532"/>
    </location>
</feature>
<evidence type="ECO:0000256" key="2">
    <source>
        <dbReference type="ARBA" id="ARBA00008785"/>
    </source>
</evidence>
<reference evidence="10" key="2">
    <citation type="submission" date="2020-05" db="UniProtKB">
        <authorList>
            <consortium name="EnsemblMetazoa"/>
        </authorList>
    </citation>
    <scope>IDENTIFICATION</scope>
    <source>
        <strain evidence="10">IAEA</strain>
    </source>
</reference>
<organism evidence="10 11">
    <name type="scientific">Glossina brevipalpis</name>
    <dbReference type="NCBI Taxonomy" id="37001"/>
    <lineage>
        <taxon>Eukaryota</taxon>
        <taxon>Metazoa</taxon>
        <taxon>Ecdysozoa</taxon>
        <taxon>Arthropoda</taxon>
        <taxon>Hexapoda</taxon>
        <taxon>Insecta</taxon>
        <taxon>Pterygota</taxon>
        <taxon>Neoptera</taxon>
        <taxon>Endopterygota</taxon>
        <taxon>Diptera</taxon>
        <taxon>Brachycera</taxon>
        <taxon>Muscomorpha</taxon>
        <taxon>Hippoboscoidea</taxon>
        <taxon>Glossinidae</taxon>
        <taxon>Glossina</taxon>
    </lineage>
</organism>
<evidence type="ECO:0000313" key="11">
    <source>
        <dbReference type="Proteomes" id="UP000091820"/>
    </source>
</evidence>
<dbReference type="PIRSF" id="PIRSF000106">
    <property type="entry name" value="ME"/>
    <property type="match status" value="1"/>
</dbReference>
<dbReference type="GO" id="GO:0004473">
    <property type="term" value="F:malate dehydrogenase (decarboxylating) (NADP+) activity"/>
    <property type="evidence" value="ECO:0007669"/>
    <property type="project" value="TreeGrafter"/>
</dbReference>
<feature type="binding site" evidence="5">
    <location>
        <position position="463"/>
    </location>
    <ligand>
        <name>(S)-malate</name>
        <dbReference type="ChEBI" id="CHEBI:15589"/>
    </ligand>
</feature>
<evidence type="ECO:0000256" key="5">
    <source>
        <dbReference type="PIRSR" id="PIRSR000106-2"/>
    </source>
</evidence>
<accession>A0A1A9WD91</accession>
<dbReference type="GO" id="GO:0051287">
    <property type="term" value="F:NAD binding"/>
    <property type="evidence" value="ECO:0007669"/>
    <property type="project" value="InterPro"/>
</dbReference>
<dbReference type="PANTHER" id="PTHR23406:SF80">
    <property type="entry name" value="GH17657P-RELATED"/>
    <property type="match status" value="1"/>
</dbReference>
<evidence type="ECO:0000313" key="10">
    <source>
        <dbReference type="EnsemblMetazoa" id="GBRI015341-PA"/>
    </source>
</evidence>
<feature type="binding site" evidence="6">
    <location>
        <position position="255"/>
    </location>
    <ligand>
        <name>a divalent metal cation</name>
        <dbReference type="ChEBI" id="CHEBI:60240"/>
    </ligand>
</feature>
<dbReference type="InterPro" id="IPR037062">
    <property type="entry name" value="Malic_N_dom_sf"/>
</dbReference>
<dbReference type="PRINTS" id="PR00072">
    <property type="entry name" value="MALOXRDTASE"/>
</dbReference>
<evidence type="ECO:0000256" key="3">
    <source>
        <dbReference type="ARBA" id="ARBA00022723"/>
    </source>
</evidence>
<dbReference type="PROSITE" id="PS00331">
    <property type="entry name" value="MALIC_ENZYMES"/>
    <property type="match status" value="1"/>
</dbReference>
<keyword evidence="3 6" id="KW-0479">Metal-binding</keyword>
<dbReference type="AlphaFoldDB" id="A0A1A9WD91"/>
<feature type="active site" description="Proton donor" evidence="4">
    <location>
        <position position="111"/>
    </location>
</feature>
<dbReference type="CDD" id="cd05312">
    <property type="entry name" value="NAD_bind_1_malic_enz"/>
    <property type="match status" value="1"/>
</dbReference>
<feature type="binding site" evidence="5">
    <location>
        <position position="164"/>
    </location>
    <ligand>
        <name>(S)-malate</name>
        <dbReference type="ChEBI" id="CHEBI:15589"/>
    </ligand>
</feature>
<dbReference type="Gene3D" id="3.40.50.10380">
    <property type="entry name" value="Malic enzyme, N-terminal domain"/>
    <property type="match status" value="1"/>
</dbReference>
<keyword evidence="11" id="KW-1185">Reference proteome</keyword>
<comment type="similarity">
    <text evidence="2 7">Belongs to the malic enzymes family.</text>
</comment>
<dbReference type="NCBIfam" id="NF010052">
    <property type="entry name" value="PRK13529.1"/>
    <property type="match status" value="1"/>
</dbReference>
<sequence length="584" mass="65986">MFKKQKPELKFTSGRRYVTSNTTGVMRLRNKYYNKALAFTIKERQLLGIHGLLPPVVRSVEDQVRIKYAQFINLNHDLMKYLFLLNLSEINEPLFYKLLESYTEKCLPYVYTPTVGLACQRYSYIQQFPRGLYITYKDKGHVLNVLKNWPEFDVRVIVVTDGGRILGLGDLGANGMGISVGKITLYTAFGKVRPHQCLPICLDVGCNTDAVREEPYYMGLKCKRPPTDEYNEFVDEFMEAVVKRFGQNCLIQFEDFGNSDAFRFLDRYRYQYCMFNDDIQGTAAVGVAGIISAMKCTGTDWKSHRILFQGAGEAAIGIAKLLVIAFKKAGFKEEQARNSIFLRDSKGLITKDRSPDSLTENKLPFAKDMPFIYKLEDCVREIKPTILIGASSQPRSFTKQILRMMALYNAVPIIFALSNPTAKSECTAFDAYMNTKGKCFFASGSPFPPVEYGGRTRYTSQANNAYIFPGIGLGAASSCIKYLSPDIFLNAARIVAGLCTPEDYAQGRLYPPLTKLSHCAFEIAMAVFTYAHIKDLSMVSPKPTDIRAFLTHQLYDAKYEPVIPSWLQPDSKTDQKDKLNCIEC</sequence>
<name>A0A1A9WD91_9MUSC</name>
<dbReference type="InterPro" id="IPR012301">
    <property type="entry name" value="Malic_N_dom"/>
</dbReference>
<evidence type="ECO:0000259" key="8">
    <source>
        <dbReference type="SMART" id="SM00919"/>
    </source>
</evidence>
<dbReference type="SMART" id="SM01274">
    <property type="entry name" value="malic"/>
    <property type="match status" value="1"/>
</dbReference>
<dbReference type="SMART" id="SM00919">
    <property type="entry name" value="Malic_M"/>
    <property type="match status" value="1"/>
</dbReference>
<dbReference type="GO" id="GO:0046872">
    <property type="term" value="F:metal ion binding"/>
    <property type="evidence" value="ECO:0007669"/>
    <property type="project" value="UniProtKB-KW"/>
</dbReference>
<evidence type="ECO:0000259" key="9">
    <source>
        <dbReference type="SMART" id="SM01274"/>
    </source>
</evidence>
<dbReference type="InterPro" id="IPR046346">
    <property type="entry name" value="Aminoacid_DH-like_N_sf"/>
</dbReference>